<keyword evidence="3" id="KW-0732">Signal</keyword>
<dbReference type="AlphaFoldDB" id="Q30ZA5"/>
<feature type="region of interest" description="Disordered" evidence="1">
    <location>
        <begin position="89"/>
        <end position="117"/>
    </location>
</feature>
<keyword evidence="2" id="KW-0472">Membrane</keyword>
<feature type="chain" id="PRO_5004220003" evidence="3">
    <location>
        <begin position="28"/>
        <end position="117"/>
    </location>
</feature>
<evidence type="ECO:0000313" key="4">
    <source>
        <dbReference type="EMBL" id="ABB38991.1"/>
    </source>
</evidence>
<dbReference type="RefSeq" id="WP_011368087.1">
    <property type="nucleotide sequence ID" value="NC_007519.1"/>
</dbReference>
<evidence type="ECO:0000256" key="3">
    <source>
        <dbReference type="SAM" id="SignalP"/>
    </source>
</evidence>
<evidence type="ECO:0000256" key="1">
    <source>
        <dbReference type="SAM" id="MobiDB-lite"/>
    </source>
</evidence>
<reference evidence="4 5" key="1">
    <citation type="journal article" date="2011" name="J. Bacteriol.">
        <title>Complete genome sequence and updated annotation of Desulfovibrio alaskensis G20.</title>
        <authorList>
            <person name="Hauser L.J."/>
            <person name="Land M.L."/>
            <person name="Brown S.D."/>
            <person name="Larimer F."/>
            <person name="Keller K.L."/>
            <person name="Rapp-Giles B.J."/>
            <person name="Price M.N."/>
            <person name="Lin M."/>
            <person name="Bruce D.C."/>
            <person name="Detter J.C."/>
            <person name="Tapia R."/>
            <person name="Han C.S."/>
            <person name="Goodwin L.A."/>
            <person name="Cheng J.F."/>
            <person name="Pitluck S."/>
            <person name="Copeland A."/>
            <person name="Lucas S."/>
            <person name="Nolan M."/>
            <person name="Lapidus A.L."/>
            <person name="Palumbo A.V."/>
            <person name="Wall J.D."/>
        </authorList>
    </citation>
    <scope>NUCLEOTIDE SEQUENCE [LARGE SCALE GENOMIC DNA]</scope>
    <source>
        <strain evidence="5">ATCC BAA 1058 / DSM 17464 / G20</strain>
    </source>
</reference>
<protein>
    <submittedName>
        <fullName evidence="4">Uncharacterized protein</fullName>
    </submittedName>
</protein>
<dbReference type="eggNOG" id="ENOG50318DK">
    <property type="taxonomic scope" value="Bacteria"/>
</dbReference>
<proteinExistence type="predicted"/>
<name>Q30ZA5_OLEA2</name>
<gene>
    <name evidence="4" type="ordered locus">Dde_2194</name>
</gene>
<dbReference type="Proteomes" id="UP000002710">
    <property type="component" value="Chromosome"/>
</dbReference>
<keyword evidence="2" id="KW-1133">Transmembrane helix</keyword>
<organism evidence="4 5">
    <name type="scientific">Oleidesulfovibrio alaskensis (strain ATCC BAA-1058 / DSM 17464 / G20)</name>
    <name type="common">Desulfovibrio alaskensis</name>
    <dbReference type="NCBI Taxonomy" id="207559"/>
    <lineage>
        <taxon>Bacteria</taxon>
        <taxon>Pseudomonadati</taxon>
        <taxon>Thermodesulfobacteriota</taxon>
        <taxon>Desulfovibrionia</taxon>
        <taxon>Desulfovibrionales</taxon>
        <taxon>Desulfovibrionaceae</taxon>
        <taxon>Oleidesulfovibrio</taxon>
    </lineage>
</organism>
<dbReference type="HOGENOM" id="CLU_2080962_0_0_7"/>
<evidence type="ECO:0000313" key="5">
    <source>
        <dbReference type="Proteomes" id="UP000002710"/>
    </source>
</evidence>
<feature type="transmembrane region" description="Helical" evidence="2">
    <location>
        <begin position="51"/>
        <end position="72"/>
    </location>
</feature>
<dbReference type="EMBL" id="CP000112">
    <property type="protein sequence ID" value="ABB38991.1"/>
    <property type="molecule type" value="Genomic_DNA"/>
</dbReference>
<keyword evidence="5" id="KW-1185">Reference proteome</keyword>
<sequence length="117" mass="13313">MNNIMRLMQVLPVSLAAVCLSAAGSFAAQEAAQQAPDGWKMQLAVFLNTKWGQYAMIAVFFLLIIGYLRFLFGPGGILREKKWDEWNEQARKEREKAQKDGSGTRRRPDGLFYRGRD</sequence>
<evidence type="ECO:0000256" key="2">
    <source>
        <dbReference type="SAM" id="Phobius"/>
    </source>
</evidence>
<keyword evidence="2" id="KW-0812">Transmembrane</keyword>
<dbReference type="STRING" id="207559.Dde_2194"/>
<feature type="signal peptide" evidence="3">
    <location>
        <begin position="1"/>
        <end position="27"/>
    </location>
</feature>
<dbReference type="KEGG" id="dde:Dde_2194"/>
<accession>Q30ZA5</accession>